<dbReference type="PROSITE" id="PS00137">
    <property type="entry name" value="SUBTILASE_HIS"/>
    <property type="match status" value="1"/>
</dbReference>
<dbReference type="CDD" id="cd04077">
    <property type="entry name" value="Peptidases_S8_PCSK9_ProteinaseK_like"/>
    <property type="match status" value="1"/>
</dbReference>
<evidence type="ECO:0000313" key="7">
    <source>
        <dbReference type="EMBL" id="CAK0785055.1"/>
    </source>
</evidence>
<keyword evidence="4 5" id="KW-0720">Serine protease</keyword>
<feature type="active site" description="Charge relay system" evidence="5">
    <location>
        <position position="205"/>
    </location>
</feature>
<dbReference type="InterPro" id="IPR023828">
    <property type="entry name" value="Peptidase_S8_Ser-AS"/>
</dbReference>
<dbReference type="EMBL" id="CAUYUE010000011">
    <property type="protein sequence ID" value="CAK0785055.1"/>
    <property type="molecule type" value="Genomic_DNA"/>
</dbReference>
<evidence type="ECO:0000256" key="5">
    <source>
        <dbReference type="PROSITE-ProRule" id="PRU01240"/>
    </source>
</evidence>
<dbReference type="InterPro" id="IPR000209">
    <property type="entry name" value="Peptidase_S8/S53_dom"/>
</dbReference>
<comment type="caution">
    <text evidence="7">The sequence shown here is derived from an EMBL/GenBank/DDBJ whole genome shotgun (WGS) entry which is preliminary data.</text>
</comment>
<dbReference type="Pfam" id="PF00082">
    <property type="entry name" value="Peptidase_S8"/>
    <property type="match status" value="1"/>
</dbReference>
<dbReference type="InterPro" id="IPR036852">
    <property type="entry name" value="Peptidase_S8/S53_dom_sf"/>
</dbReference>
<dbReference type="GO" id="GO:0008240">
    <property type="term" value="F:tripeptidyl-peptidase activity"/>
    <property type="evidence" value="ECO:0007669"/>
    <property type="project" value="TreeGrafter"/>
</dbReference>
<dbReference type="PROSITE" id="PS00138">
    <property type="entry name" value="SUBTILASE_SER"/>
    <property type="match status" value="1"/>
</dbReference>
<evidence type="ECO:0000313" key="8">
    <source>
        <dbReference type="Proteomes" id="UP001314263"/>
    </source>
</evidence>
<evidence type="ECO:0000256" key="4">
    <source>
        <dbReference type="ARBA" id="ARBA00022825"/>
    </source>
</evidence>
<dbReference type="SUPFAM" id="SSF52743">
    <property type="entry name" value="Subtilisin-like"/>
    <property type="match status" value="1"/>
</dbReference>
<protein>
    <recommendedName>
        <fullName evidence="6">Peptidase S8/S53 domain-containing protein</fullName>
    </recommendedName>
</protein>
<organism evidence="7 8">
    <name type="scientific">Coccomyxa viridis</name>
    <dbReference type="NCBI Taxonomy" id="1274662"/>
    <lineage>
        <taxon>Eukaryota</taxon>
        <taxon>Viridiplantae</taxon>
        <taxon>Chlorophyta</taxon>
        <taxon>core chlorophytes</taxon>
        <taxon>Trebouxiophyceae</taxon>
        <taxon>Trebouxiophyceae incertae sedis</taxon>
        <taxon>Coccomyxaceae</taxon>
        <taxon>Coccomyxa</taxon>
    </lineage>
</organism>
<gene>
    <name evidence="7" type="ORF">CVIRNUC_008260</name>
</gene>
<evidence type="ECO:0000256" key="2">
    <source>
        <dbReference type="ARBA" id="ARBA00022670"/>
    </source>
</evidence>
<dbReference type="PRINTS" id="PR00723">
    <property type="entry name" value="SUBTILISIN"/>
</dbReference>
<dbReference type="InterPro" id="IPR015500">
    <property type="entry name" value="Peptidase_S8_subtilisin-rel"/>
</dbReference>
<dbReference type="InterPro" id="IPR034193">
    <property type="entry name" value="PCSK9_ProteinaseK-like"/>
</dbReference>
<dbReference type="Proteomes" id="UP001314263">
    <property type="component" value="Unassembled WGS sequence"/>
</dbReference>
<sequence>MAVSCRALPPPPSASFSTDYENKIIVFKDWQSLRQAWQICSGSAEPGLAGSFTADELGNLRRCFGDSVAYIEDDLTVQKAEVRRDVPQSMLRRLRGDEIESSPLIEQQAAESASPTSMVSQQLQSLERVLKQDAGSRSAAGFLPASFGSGVGEPAVKGIKQQTLPQALWNLDRIDKRSSALNSVYRYGTPHTLGTGKGVTIYTLDSGLRLTHQEFQAWDNSGSRGSYGWDFSDGNNDWNASDCDGHGTHVASVAAGRMVGVAKEARVVAVKVLGCDGSGTISSIIAGLDWLMLNHVAPAVATMSLGVPVGQWSRALDSAVTSLIDQAKVTVVVAAGNTKADSCTIAPGNVNGTLNMAASDLASKFMERPPAGVKDGLYPWSNTGRCVDMFAPGVDILAACGGAGKCPEVSDTAYAWASGTSMAVPHAAGMAAIYLSDHPSAEPREVIAALTAAANPSTIEAPDILSGTPLLMLNTDLYSAYESQQNVSAANGPEPAAG</sequence>
<keyword evidence="3 5" id="KW-0378">Hydrolase</keyword>
<dbReference type="PANTHER" id="PTHR43806:SF14">
    <property type="entry name" value="TRIPEPTIDYL-PEPTIDASE 2"/>
    <property type="match status" value="1"/>
</dbReference>
<feature type="active site" description="Charge relay system" evidence="5">
    <location>
        <position position="421"/>
    </location>
</feature>
<dbReference type="GO" id="GO:0005829">
    <property type="term" value="C:cytosol"/>
    <property type="evidence" value="ECO:0007669"/>
    <property type="project" value="TreeGrafter"/>
</dbReference>
<dbReference type="InterPro" id="IPR022398">
    <property type="entry name" value="Peptidase_S8_His-AS"/>
</dbReference>
<evidence type="ECO:0000256" key="1">
    <source>
        <dbReference type="ARBA" id="ARBA00011073"/>
    </source>
</evidence>
<dbReference type="AlphaFoldDB" id="A0AAV1IFN5"/>
<dbReference type="GO" id="GO:0004252">
    <property type="term" value="F:serine-type endopeptidase activity"/>
    <property type="evidence" value="ECO:0007669"/>
    <property type="project" value="UniProtKB-UniRule"/>
</dbReference>
<dbReference type="InterPro" id="IPR050131">
    <property type="entry name" value="Peptidase_S8_subtilisin-like"/>
</dbReference>
<dbReference type="Gene3D" id="3.40.50.200">
    <property type="entry name" value="Peptidase S8/S53 domain"/>
    <property type="match status" value="1"/>
</dbReference>
<keyword evidence="8" id="KW-1185">Reference proteome</keyword>
<comment type="similarity">
    <text evidence="1 5">Belongs to the peptidase S8 family.</text>
</comment>
<dbReference type="PANTHER" id="PTHR43806">
    <property type="entry name" value="PEPTIDASE S8"/>
    <property type="match status" value="1"/>
</dbReference>
<feature type="active site" description="Charge relay system" evidence="5">
    <location>
        <position position="246"/>
    </location>
</feature>
<name>A0AAV1IFN5_9CHLO</name>
<feature type="domain" description="Peptidase S8/S53" evidence="6">
    <location>
        <begin position="196"/>
        <end position="456"/>
    </location>
</feature>
<dbReference type="PROSITE" id="PS51892">
    <property type="entry name" value="SUBTILASE"/>
    <property type="match status" value="1"/>
</dbReference>
<dbReference type="GO" id="GO:0006508">
    <property type="term" value="P:proteolysis"/>
    <property type="evidence" value="ECO:0007669"/>
    <property type="project" value="UniProtKB-KW"/>
</dbReference>
<proteinExistence type="inferred from homology"/>
<evidence type="ECO:0000256" key="3">
    <source>
        <dbReference type="ARBA" id="ARBA00022801"/>
    </source>
</evidence>
<reference evidence="7 8" key="1">
    <citation type="submission" date="2023-10" db="EMBL/GenBank/DDBJ databases">
        <authorList>
            <person name="Maclean D."/>
            <person name="Macfadyen A."/>
        </authorList>
    </citation>
    <scope>NUCLEOTIDE SEQUENCE [LARGE SCALE GENOMIC DNA]</scope>
</reference>
<keyword evidence="2 5" id="KW-0645">Protease</keyword>
<evidence type="ECO:0000259" key="6">
    <source>
        <dbReference type="Pfam" id="PF00082"/>
    </source>
</evidence>
<accession>A0AAV1IFN5</accession>